<accession>A0ACC1MB52</accession>
<dbReference type="EMBL" id="JANBVB010000001">
    <property type="protein sequence ID" value="KAJ2901197.1"/>
    <property type="molecule type" value="Genomic_DNA"/>
</dbReference>
<evidence type="ECO:0000313" key="2">
    <source>
        <dbReference type="Proteomes" id="UP001139981"/>
    </source>
</evidence>
<dbReference type="Proteomes" id="UP001139981">
    <property type="component" value="Unassembled WGS sequence"/>
</dbReference>
<proteinExistence type="predicted"/>
<reference evidence="1" key="1">
    <citation type="submission" date="2022-07" db="EMBL/GenBank/DDBJ databases">
        <title>Phylogenomic reconstructions and comparative analyses of Kickxellomycotina fungi.</title>
        <authorList>
            <person name="Reynolds N.K."/>
            <person name="Stajich J.E."/>
            <person name="Barry K."/>
            <person name="Grigoriev I.V."/>
            <person name="Crous P."/>
            <person name="Smith M.E."/>
        </authorList>
    </citation>
    <scope>NUCLEOTIDE SEQUENCE</scope>
    <source>
        <strain evidence="1">CBS 190363</strain>
    </source>
</reference>
<name>A0ACC1MB52_9FUNG</name>
<protein>
    <submittedName>
        <fullName evidence="1">DCN1-like protein 5</fullName>
    </submittedName>
</protein>
<organism evidence="1 2">
    <name type="scientific">Coemansia aciculifera</name>
    <dbReference type="NCBI Taxonomy" id="417176"/>
    <lineage>
        <taxon>Eukaryota</taxon>
        <taxon>Fungi</taxon>
        <taxon>Fungi incertae sedis</taxon>
        <taxon>Zoopagomycota</taxon>
        <taxon>Kickxellomycotina</taxon>
        <taxon>Kickxellomycetes</taxon>
        <taxon>Kickxellales</taxon>
        <taxon>Kickxellaceae</taxon>
        <taxon>Coemansia</taxon>
    </lineage>
</organism>
<comment type="caution">
    <text evidence="1">The sequence shown here is derived from an EMBL/GenBank/DDBJ whole genome shotgun (WGS) entry which is preliminary data.</text>
</comment>
<gene>
    <name evidence="1" type="primary">DCUN1D5</name>
    <name evidence="1" type="ORF">IWW38_000162</name>
</gene>
<sequence>MTTTQQGSREAWFTEYQDFDRDDGKQLIGPEGFQRLCGALKYDIEGIEPLVLSWKLDAVELGTVEWESWDRAVQLMGVTDNAGLRRAIDGVVKKFNSDHVLYRGFYRKVFDYLKPPKQRLVTVEVRVRKENVKPVLPVITNKHWLFVRFVEFLEAQGSAIVSLTRDQWNLLLDLSKSVDSTFSSYSKEEAWPSLFDDFYDWVVAKGAK</sequence>
<keyword evidence="2" id="KW-1185">Reference proteome</keyword>
<evidence type="ECO:0000313" key="1">
    <source>
        <dbReference type="EMBL" id="KAJ2901197.1"/>
    </source>
</evidence>